<keyword evidence="2" id="KW-1185">Reference proteome</keyword>
<protein>
    <submittedName>
        <fullName evidence="1">Uncharacterized protein</fullName>
    </submittedName>
</protein>
<reference evidence="1 2" key="1">
    <citation type="submission" date="2023-03" db="EMBL/GenBank/DDBJ databases">
        <title>Genome insight into feeding habits of ladybird beetles.</title>
        <authorList>
            <person name="Li H.-S."/>
            <person name="Huang Y.-H."/>
            <person name="Pang H."/>
        </authorList>
    </citation>
    <scope>NUCLEOTIDE SEQUENCE [LARGE SCALE GENOMIC DNA]</scope>
    <source>
        <strain evidence="1">SYSU_2023b</strain>
        <tissue evidence="1">Whole body</tissue>
    </source>
</reference>
<organism evidence="1 2">
    <name type="scientific">Henosepilachna vigintioctopunctata</name>
    <dbReference type="NCBI Taxonomy" id="420089"/>
    <lineage>
        <taxon>Eukaryota</taxon>
        <taxon>Metazoa</taxon>
        <taxon>Ecdysozoa</taxon>
        <taxon>Arthropoda</taxon>
        <taxon>Hexapoda</taxon>
        <taxon>Insecta</taxon>
        <taxon>Pterygota</taxon>
        <taxon>Neoptera</taxon>
        <taxon>Endopterygota</taxon>
        <taxon>Coleoptera</taxon>
        <taxon>Polyphaga</taxon>
        <taxon>Cucujiformia</taxon>
        <taxon>Coccinelloidea</taxon>
        <taxon>Coccinellidae</taxon>
        <taxon>Epilachninae</taxon>
        <taxon>Epilachnini</taxon>
        <taxon>Henosepilachna</taxon>
    </lineage>
</organism>
<name>A0AAW1URF8_9CUCU</name>
<sequence>MHFMDEVHPSTYDGVNLSPKTCCGHSCQRYRTPFQDRAPPFKSDEENYHHFPLPPNCSRFYAKIIPCEMVNQCCRCNTSCCASIAPQALGRSNANYHLYSYEHPTPCKMNHCDCYYDW</sequence>
<evidence type="ECO:0000313" key="2">
    <source>
        <dbReference type="Proteomes" id="UP001431783"/>
    </source>
</evidence>
<gene>
    <name evidence="1" type="ORF">WA026_014907</name>
</gene>
<dbReference type="AlphaFoldDB" id="A0AAW1URF8"/>
<dbReference type="EMBL" id="JARQZJ010000098">
    <property type="protein sequence ID" value="KAK9886121.1"/>
    <property type="molecule type" value="Genomic_DNA"/>
</dbReference>
<dbReference type="Proteomes" id="UP001431783">
    <property type="component" value="Unassembled WGS sequence"/>
</dbReference>
<accession>A0AAW1URF8</accession>
<evidence type="ECO:0000313" key="1">
    <source>
        <dbReference type="EMBL" id="KAK9886121.1"/>
    </source>
</evidence>
<comment type="caution">
    <text evidence="1">The sequence shown here is derived from an EMBL/GenBank/DDBJ whole genome shotgun (WGS) entry which is preliminary data.</text>
</comment>
<proteinExistence type="predicted"/>